<evidence type="ECO:0000313" key="3">
    <source>
        <dbReference type="Proteomes" id="UP001056873"/>
    </source>
</evidence>
<dbReference type="InterPro" id="IPR041129">
    <property type="entry name" value="CdiI_2"/>
</dbReference>
<name>A0ABY5CPV2_9GAMM</name>
<dbReference type="RefSeq" id="WP_234586103.1">
    <property type="nucleotide sequence ID" value="NZ_CAMIPG010000009.1"/>
</dbReference>
<gene>
    <name evidence="2" type="ORF">KFQ06_19300</name>
</gene>
<evidence type="ECO:0000313" key="2">
    <source>
        <dbReference type="EMBL" id="USV00149.1"/>
    </source>
</evidence>
<evidence type="ECO:0000259" key="1">
    <source>
        <dbReference type="Pfam" id="PF18593"/>
    </source>
</evidence>
<proteinExistence type="predicted"/>
<reference evidence="2" key="1">
    <citation type="journal article" date="2022" name="BMC Genomics">
        <title>Genome sequence of the entomopathogenic Serratia entomophila isolate 626 and characterisation of the species specific itaconate degradation pathway.</title>
        <authorList>
            <person name="Vaughan A.L."/>
            <person name="Altermann E."/>
            <person name="Glare T.R."/>
            <person name="Hurst M.R.H."/>
        </authorList>
    </citation>
    <scope>NUCLEOTIDE SEQUENCE</scope>
    <source>
        <strain evidence="2">626</strain>
    </source>
</reference>
<sequence length="101" mass="11369">MGNFSALEHLIQIYFGQDSYEITGATTLPGVMSFYLQDNPSSQIDTLIADIVEFEAAYPDSLDDEFSARWGNDVLPELWGTTTKDFLKQIRLLAVSHRSAY</sequence>
<dbReference type="Proteomes" id="UP001056873">
    <property type="component" value="Chromosome"/>
</dbReference>
<dbReference type="Pfam" id="PF18593">
    <property type="entry name" value="CdiI_2"/>
    <property type="match status" value="1"/>
</dbReference>
<protein>
    <recommendedName>
        <fullName evidence="1">CdiI immunity protein domain-containing protein</fullName>
    </recommendedName>
</protein>
<feature type="domain" description="CdiI immunity protein" evidence="1">
    <location>
        <begin position="3"/>
        <end position="91"/>
    </location>
</feature>
<organism evidence="2 3">
    <name type="scientific">Serratia entomophila</name>
    <dbReference type="NCBI Taxonomy" id="42906"/>
    <lineage>
        <taxon>Bacteria</taxon>
        <taxon>Pseudomonadati</taxon>
        <taxon>Pseudomonadota</taxon>
        <taxon>Gammaproteobacteria</taxon>
        <taxon>Enterobacterales</taxon>
        <taxon>Yersiniaceae</taxon>
        <taxon>Serratia</taxon>
    </lineage>
</organism>
<keyword evidence="3" id="KW-1185">Reference proteome</keyword>
<accession>A0ABY5CPV2</accession>
<dbReference type="EMBL" id="CP074347">
    <property type="protein sequence ID" value="USV00149.1"/>
    <property type="molecule type" value="Genomic_DNA"/>
</dbReference>
<dbReference type="GeneID" id="75024174"/>